<dbReference type="OrthoDB" id="6684064at2"/>
<reference evidence="1 2" key="2">
    <citation type="journal article" date="2012" name="J. Bacteriol.">
        <title>Complete Genome Sequence of Rahnella sp. Strain Y9602, a Gammaproteobacterium Isolate from Metal- and Radionuclide-Contaminated Soil.</title>
        <authorList>
            <person name="Martinez R.J."/>
            <person name="Bruce D."/>
            <person name="Detter C."/>
            <person name="Goodwin L.A."/>
            <person name="Han J."/>
            <person name="Han C.S."/>
            <person name="Held B."/>
            <person name="Land M.L."/>
            <person name="Mikhailova N."/>
            <person name="Nolan M."/>
            <person name="Pennacchio L."/>
            <person name="Pitluck S."/>
            <person name="Tapia R."/>
            <person name="Woyke T."/>
            <person name="Sobecky P.A."/>
        </authorList>
    </citation>
    <scope>NUCLEOTIDE SEQUENCE [LARGE SCALE GENOMIC DNA]</scope>
    <source>
        <strain evidence="1 2">Y9602</strain>
        <plasmid evidence="1 2">pRAHAQ01</plasmid>
    </source>
</reference>
<dbReference type="eggNOG" id="ENOG50331HM">
    <property type="taxonomic scope" value="Bacteria"/>
</dbReference>
<dbReference type="EMBL" id="CP002506">
    <property type="protein sequence ID" value="ADW76130.1"/>
    <property type="molecule type" value="Genomic_DNA"/>
</dbReference>
<keyword evidence="1" id="KW-0614">Plasmid</keyword>
<name>A0A0H3FH41_RAHSY</name>
<sequence length="163" mass="18276">MKLIQPVTPERNADNLGYWTHPDFFEPANGNEYPAPGEFEAWAKAQGVEVYTLSLDADPAADDIQAAYEVGEADVSAWNPTPPIGEGWFLASIHDTEDGPYSVWFRRNTEEQAEIARLKTDFLEKHQVAITAAYEYFKACPVGNERTIAHQIYQVLRTATRVG</sequence>
<accession>A0A0H3FH41</accession>
<proteinExistence type="predicted"/>
<evidence type="ECO:0000313" key="2">
    <source>
        <dbReference type="Proteomes" id="UP000007257"/>
    </source>
</evidence>
<gene>
    <name evidence="1" type="ordered locus">Rahaq_4548</name>
</gene>
<geneLocation type="plasmid" evidence="1 2">
    <name>pRAHAQ01</name>
</geneLocation>
<dbReference type="AlphaFoldDB" id="A0A0H3FH41"/>
<dbReference type="KEGG" id="rah:Rahaq_4548"/>
<dbReference type="GeneID" id="95420681"/>
<dbReference type="Proteomes" id="UP000007257">
    <property type="component" value="Plasmid pRAHAQ01"/>
</dbReference>
<dbReference type="RefSeq" id="WP_013577811.1">
    <property type="nucleotide sequence ID" value="NC_015062.1"/>
</dbReference>
<reference evidence="2" key="1">
    <citation type="submission" date="2011-01" db="EMBL/GenBank/DDBJ databases">
        <title>Complete sequence of plasmid1 of Rahnella sp. Y9602.</title>
        <authorList>
            <consortium name="US DOE Joint Genome Institute"/>
            <person name="Lucas S."/>
            <person name="Copeland A."/>
            <person name="Lapidus A."/>
            <person name="Cheng J.-F."/>
            <person name="Goodwin L."/>
            <person name="Pitluck S."/>
            <person name="Lu M."/>
            <person name="Detter J.C."/>
            <person name="Han C."/>
            <person name="Tapia R."/>
            <person name="Land M."/>
            <person name="Hauser L."/>
            <person name="Kyrpides N."/>
            <person name="Ivanova N."/>
            <person name="Ovchinnikova G."/>
            <person name="Pagani I."/>
            <person name="Sobecky P.A."/>
            <person name="Martinez R.J."/>
            <person name="Woyke T."/>
        </authorList>
    </citation>
    <scope>NUCLEOTIDE SEQUENCE [LARGE SCALE GENOMIC DNA]</scope>
    <source>
        <strain evidence="2">Y9602</strain>
        <plasmid evidence="2">pRAHAQ01</plasmid>
    </source>
</reference>
<protein>
    <submittedName>
        <fullName evidence="1">Uncharacterized protein</fullName>
    </submittedName>
</protein>
<dbReference type="HOGENOM" id="CLU_1554219_0_0_6"/>
<organism evidence="1 2">
    <name type="scientific">Rahnella sp. (strain Y9602)</name>
    <dbReference type="NCBI Taxonomy" id="2703885"/>
    <lineage>
        <taxon>Bacteria</taxon>
        <taxon>Pseudomonadati</taxon>
        <taxon>Pseudomonadota</taxon>
        <taxon>Gammaproteobacteria</taxon>
        <taxon>Enterobacterales</taxon>
        <taxon>Yersiniaceae</taxon>
        <taxon>Rahnella</taxon>
    </lineage>
</organism>
<evidence type="ECO:0000313" key="1">
    <source>
        <dbReference type="EMBL" id="ADW76130.1"/>
    </source>
</evidence>